<dbReference type="AlphaFoldDB" id="A0A9N9TZM9"/>
<dbReference type="Pfam" id="PF05216">
    <property type="entry name" value="UNC-50"/>
    <property type="match status" value="1"/>
</dbReference>
<feature type="transmembrane region" description="Helical" evidence="6">
    <location>
        <begin position="73"/>
        <end position="93"/>
    </location>
</feature>
<evidence type="ECO:0000256" key="5">
    <source>
        <dbReference type="ARBA" id="ARBA00023136"/>
    </source>
</evidence>
<evidence type="ECO:0000256" key="2">
    <source>
        <dbReference type="ARBA" id="ARBA00006293"/>
    </source>
</evidence>
<feature type="transmembrane region" description="Helical" evidence="6">
    <location>
        <begin position="214"/>
        <end position="232"/>
    </location>
</feature>
<reference evidence="7" key="1">
    <citation type="submission" date="2022-01" db="EMBL/GenBank/DDBJ databases">
        <authorList>
            <person name="King R."/>
        </authorList>
    </citation>
    <scope>NUCLEOTIDE SEQUENCE</scope>
</reference>
<proteinExistence type="inferred from homology"/>
<evidence type="ECO:0000256" key="3">
    <source>
        <dbReference type="ARBA" id="ARBA00022692"/>
    </source>
</evidence>
<protein>
    <recommendedName>
        <fullName evidence="9">Unc-50-like protein</fullName>
    </recommendedName>
</protein>
<dbReference type="OrthoDB" id="10027013at2759"/>
<organism evidence="7 8">
    <name type="scientific">Phyllotreta striolata</name>
    <name type="common">Striped flea beetle</name>
    <name type="synonym">Crioceris striolata</name>
    <dbReference type="NCBI Taxonomy" id="444603"/>
    <lineage>
        <taxon>Eukaryota</taxon>
        <taxon>Metazoa</taxon>
        <taxon>Ecdysozoa</taxon>
        <taxon>Arthropoda</taxon>
        <taxon>Hexapoda</taxon>
        <taxon>Insecta</taxon>
        <taxon>Pterygota</taxon>
        <taxon>Neoptera</taxon>
        <taxon>Endopterygota</taxon>
        <taxon>Coleoptera</taxon>
        <taxon>Polyphaga</taxon>
        <taxon>Cucujiformia</taxon>
        <taxon>Chrysomeloidea</taxon>
        <taxon>Chrysomelidae</taxon>
        <taxon>Galerucinae</taxon>
        <taxon>Alticini</taxon>
        <taxon>Phyllotreta</taxon>
    </lineage>
</organism>
<feature type="transmembrane region" description="Helical" evidence="6">
    <location>
        <begin position="100"/>
        <end position="126"/>
    </location>
</feature>
<dbReference type="PANTHER" id="PTHR12841">
    <property type="entry name" value="PROTEIN UNC-50 HOMOLOG"/>
    <property type="match status" value="1"/>
</dbReference>
<feature type="transmembrane region" description="Helical" evidence="6">
    <location>
        <begin position="146"/>
        <end position="168"/>
    </location>
</feature>
<dbReference type="PANTHER" id="PTHR12841:SF6">
    <property type="entry name" value="PROTEIN UNC-50 HOMOLOG"/>
    <property type="match status" value="1"/>
</dbReference>
<keyword evidence="3 6" id="KW-0812">Transmembrane</keyword>
<evidence type="ECO:0008006" key="9">
    <source>
        <dbReference type="Google" id="ProtNLM"/>
    </source>
</evidence>
<comment type="similarity">
    <text evidence="2">Belongs to the unc-50 family.</text>
</comment>
<evidence type="ECO:0000313" key="7">
    <source>
        <dbReference type="EMBL" id="CAG9864426.1"/>
    </source>
</evidence>
<evidence type="ECO:0000256" key="6">
    <source>
        <dbReference type="SAM" id="Phobius"/>
    </source>
</evidence>
<sequence length="233" mass="27366">MTVTNIHLSNPCNIASAYSKCGRYLRKILKFDQMDFQFAMWQMLYLFINPQKLIKLFQARKLAKSQYARDDPAFLVLFTGALCVTSIGFSLVLQLSIMQFIMFLFFVIIVDCLCLGIMVATLFWYVTNTFLKPKNSLQDVEWGYSFDIHLNAFFPPLILLHFIQLFFYNGIISHQWFLSVLLGNTFWLCSCLYYFYITFLGYNSLSFLTNSRYFLAPVPWIVVVYIIGYCKYN</sequence>
<evidence type="ECO:0000313" key="8">
    <source>
        <dbReference type="Proteomes" id="UP001153712"/>
    </source>
</evidence>
<dbReference type="Proteomes" id="UP001153712">
    <property type="component" value="Chromosome 8"/>
</dbReference>
<feature type="transmembrane region" description="Helical" evidence="6">
    <location>
        <begin position="180"/>
        <end position="202"/>
    </location>
</feature>
<dbReference type="EMBL" id="OU900101">
    <property type="protein sequence ID" value="CAG9864426.1"/>
    <property type="molecule type" value="Genomic_DNA"/>
</dbReference>
<evidence type="ECO:0000256" key="1">
    <source>
        <dbReference type="ARBA" id="ARBA00004141"/>
    </source>
</evidence>
<keyword evidence="4 6" id="KW-1133">Transmembrane helix</keyword>
<evidence type="ECO:0000256" key="4">
    <source>
        <dbReference type="ARBA" id="ARBA00022989"/>
    </source>
</evidence>
<keyword evidence="5 6" id="KW-0472">Membrane</keyword>
<gene>
    <name evidence="7" type="ORF">PHYEVI_LOCUS10681</name>
</gene>
<keyword evidence="8" id="KW-1185">Reference proteome</keyword>
<comment type="subcellular location">
    <subcellularLocation>
        <location evidence="1">Membrane</location>
        <topology evidence="1">Multi-pass membrane protein</topology>
    </subcellularLocation>
</comment>
<accession>A0A9N9TZM9</accession>
<dbReference type="GO" id="GO:0000139">
    <property type="term" value="C:Golgi membrane"/>
    <property type="evidence" value="ECO:0007669"/>
    <property type="project" value="TreeGrafter"/>
</dbReference>
<name>A0A9N9TZM9_PHYSR</name>
<dbReference type="InterPro" id="IPR007881">
    <property type="entry name" value="UNC-50"/>
</dbReference>